<accession>A0A9N9LYM7</accession>
<proteinExistence type="predicted"/>
<evidence type="ECO:0000313" key="2">
    <source>
        <dbReference type="Proteomes" id="UP000701801"/>
    </source>
</evidence>
<dbReference type="EMBL" id="CAJVRM010000727">
    <property type="protein sequence ID" value="CAG8983494.1"/>
    <property type="molecule type" value="Genomic_DNA"/>
</dbReference>
<organism evidence="1 2">
    <name type="scientific">Hymenoscyphus albidus</name>
    <dbReference type="NCBI Taxonomy" id="595503"/>
    <lineage>
        <taxon>Eukaryota</taxon>
        <taxon>Fungi</taxon>
        <taxon>Dikarya</taxon>
        <taxon>Ascomycota</taxon>
        <taxon>Pezizomycotina</taxon>
        <taxon>Leotiomycetes</taxon>
        <taxon>Helotiales</taxon>
        <taxon>Helotiaceae</taxon>
        <taxon>Hymenoscyphus</taxon>
    </lineage>
</organism>
<dbReference type="Proteomes" id="UP000701801">
    <property type="component" value="Unassembled WGS sequence"/>
</dbReference>
<keyword evidence="2" id="KW-1185">Reference proteome</keyword>
<evidence type="ECO:0000313" key="1">
    <source>
        <dbReference type="EMBL" id="CAG8983494.1"/>
    </source>
</evidence>
<reference evidence="1" key="1">
    <citation type="submission" date="2021-07" db="EMBL/GenBank/DDBJ databases">
        <authorList>
            <person name="Durling M."/>
        </authorList>
    </citation>
    <scope>NUCLEOTIDE SEQUENCE</scope>
</reference>
<sequence>MPPIDYNATYQEDFAPVPLSFPKILRTKKERKANQKDIERIEWQKNRLGGLTTQELIDLNVNSDRKLNLPNLRNPIGPTLAKRKLETRETFKIYKQYESNVRKNTYPMNVNYPLPYDGRWEANNPHVWKVLEPCLRLAQRLLMSSQTLQHTQLKHSIGGKLSKVNKALIRTGFGGDKPDLFVIKHDRNPPDPATWENEIQSRRDKLLWSYPYTFGFMNGDQNPVTDQPDPNLQRGIVHGFTKPLFDKYTIADNVLRRMAVWVSVGGMEGLFRHNPQLLPEFEVLGQQHNVAATLVHELMHVMAFAWSAPSAMPAKGEQYYFLEGLPVGERGSEWESSVFGGSSHSILKVIDRQGGGYFGSETSGWPNINNFNKDSPELESAVRQYGLRNVFEANIAMKLSFKIRTVKDSRGNEMSYFLEPRGWTETKDALTALAEELQRLTELTPVFISGPPYFYAKVTIVTRSQEEKRPLIWGQGFLSQTIARDEFWSAQHSDLMESILTM</sequence>
<comment type="caution">
    <text evidence="1">The sequence shown here is derived from an EMBL/GenBank/DDBJ whole genome shotgun (WGS) entry which is preliminary data.</text>
</comment>
<name>A0A9N9LYM7_9HELO</name>
<dbReference type="AlphaFoldDB" id="A0A9N9LYM7"/>
<gene>
    <name evidence="1" type="ORF">HYALB_00004294</name>
</gene>
<protein>
    <submittedName>
        <fullName evidence="1">Uncharacterized protein</fullName>
    </submittedName>
</protein>
<dbReference type="OrthoDB" id="10254945at2759"/>